<evidence type="ECO:0000313" key="2">
    <source>
        <dbReference type="EMBL" id="GAA4270564.1"/>
    </source>
</evidence>
<dbReference type="InterPro" id="IPR037401">
    <property type="entry name" value="SnoaL-like"/>
</dbReference>
<accession>A0ABP8EED2</accession>
<dbReference type="PANTHER" id="PTHR41252:SF1">
    <property type="entry name" value="BLR2505 PROTEIN"/>
    <property type="match status" value="1"/>
</dbReference>
<proteinExistence type="predicted"/>
<dbReference type="EMBL" id="BAABAV010000003">
    <property type="protein sequence ID" value="GAA4270564.1"/>
    <property type="molecule type" value="Genomic_DNA"/>
</dbReference>
<dbReference type="InterPro" id="IPR009959">
    <property type="entry name" value="Cyclase_SnoaL-like"/>
</dbReference>
<dbReference type="Proteomes" id="UP001500027">
    <property type="component" value="Unassembled WGS sequence"/>
</dbReference>
<feature type="domain" description="SnoaL-like" evidence="1">
    <location>
        <begin position="168"/>
        <end position="276"/>
    </location>
</feature>
<dbReference type="InterPro" id="IPR032710">
    <property type="entry name" value="NTF2-like_dom_sf"/>
</dbReference>
<dbReference type="Gene3D" id="3.10.450.50">
    <property type="match status" value="2"/>
</dbReference>
<organism evidence="2 3">
    <name type="scientific">Hyunsoonleella aestuarii</name>
    <dbReference type="NCBI Taxonomy" id="912802"/>
    <lineage>
        <taxon>Bacteria</taxon>
        <taxon>Pseudomonadati</taxon>
        <taxon>Bacteroidota</taxon>
        <taxon>Flavobacteriia</taxon>
        <taxon>Flavobacteriales</taxon>
        <taxon>Flavobacteriaceae</taxon>
    </lineage>
</organism>
<dbReference type="Pfam" id="PF12680">
    <property type="entry name" value="SnoaL_2"/>
    <property type="match status" value="1"/>
</dbReference>
<dbReference type="RefSeq" id="WP_139002938.1">
    <property type="nucleotide sequence ID" value="NZ_BAABAV010000003.1"/>
</dbReference>
<gene>
    <name evidence="2" type="ORF">GCM10022257_26650</name>
</gene>
<sequence>MKTFFKVLLFAIFIQLTACSDKTAQKNIAMYTQAWDDIINNGNLEAINGDNFDTNITLISSPENIVGIEDFKSYYSNFTTGFSDREFTIEDIFGDGNKLVKHWNFKGTNTGEFFGMPPTGKQINVSGVTLVKMKDGKILQEQDFMDNLEFMGQLGIDPFLNPNNVSLIRKLYDDFATGNIEAVGAAMDDKIVWNEAENFPLADGNPYIGFDAILQGVFARIGSEWDYWKLNDVALHEMTNNKILATGRYEAKYKKNGVEIDLQMAHLWTLKDGKIIAFQQYADTKGITDAMAK</sequence>
<dbReference type="Pfam" id="PF07366">
    <property type="entry name" value="SnoaL"/>
    <property type="match status" value="1"/>
</dbReference>
<name>A0ABP8EED2_9FLAO</name>
<protein>
    <recommendedName>
        <fullName evidence="1">SnoaL-like domain-containing protein</fullName>
    </recommendedName>
</protein>
<reference evidence="3" key="1">
    <citation type="journal article" date="2019" name="Int. J. Syst. Evol. Microbiol.">
        <title>The Global Catalogue of Microorganisms (GCM) 10K type strain sequencing project: providing services to taxonomists for standard genome sequencing and annotation.</title>
        <authorList>
            <consortium name="The Broad Institute Genomics Platform"/>
            <consortium name="The Broad Institute Genome Sequencing Center for Infectious Disease"/>
            <person name="Wu L."/>
            <person name="Ma J."/>
        </authorList>
    </citation>
    <scope>NUCLEOTIDE SEQUENCE [LARGE SCALE GENOMIC DNA]</scope>
    <source>
        <strain evidence="3">JCM 17452</strain>
    </source>
</reference>
<comment type="caution">
    <text evidence="2">The sequence shown here is derived from an EMBL/GenBank/DDBJ whole genome shotgun (WGS) entry which is preliminary data.</text>
</comment>
<evidence type="ECO:0000313" key="3">
    <source>
        <dbReference type="Proteomes" id="UP001500027"/>
    </source>
</evidence>
<dbReference type="PANTHER" id="PTHR41252">
    <property type="entry name" value="BLR2505 PROTEIN"/>
    <property type="match status" value="1"/>
</dbReference>
<evidence type="ECO:0000259" key="1">
    <source>
        <dbReference type="Pfam" id="PF12680"/>
    </source>
</evidence>
<keyword evidence="3" id="KW-1185">Reference proteome</keyword>
<dbReference type="SUPFAM" id="SSF54427">
    <property type="entry name" value="NTF2-like"/>
    <property type="match status" value="2"/>
</dbReference>